<dbReference type="InterPro" id="IPR050979">
    <property type="entry name" value="LD-transpeptidase"/>
</dbReference>
<dbReference type="GO" id="GO:0008360">
    <property type="term" value="P:regulation of cell shape"/>
    <property type="evidence" value="ECO:0007669"/>
    <property type="project" value="UniProtKB-UniRule"/>
</dbReference>
<evidence type="ECO:0000259" key="10">
    <source>
        <dbReference type="PROSITE" id="PS52029"/>
    </source>
</evidence>
<evidence type="ECO:0000256" key="9">
    <source>
        <dbReference type="PROSITE-ProRule" id="PRU01373"/>
    </source>
</evidence>
<dbReference type="InterPro" id="IPR005490">
    <property type="entry name" value="LD_TPept_cat_dom"/>
</dbReference>
<sequence>MRWKFLLLFIFLASMTIYFRRRSASVSASVSTLSKQEPFHSEEGFACTEHDSVWSSDLAIADAAVQETSESIQSGPVNICGFLDNIDQDSDYHLVVVKETCTLYIFRNSIQIGRVSASVGSNPDLSDKISPRDMRTPEGTFPIVSREKSAHWKLNGMKCYGPWFLRLDTPEWKGIGIHGTDDPASLGRPSSMGCIKVANEVVCKLKNLPLSTPVTIVRRSEDIEAAGLSLAFHDGSSEASADAEAQIFSENEGG</sequence>
<protein>
    <recommendedName>
        <fullName evidence="10">L,D-TPase catalytic domain-containing protein</fullName>
    </recommendedName>
</protein>
<dbReference type="PROSITE" id="PS52029">
    <property type="entry name" value="LD_TPASE"/>
    <property type="match status" value="1"/>
</dbReference>
<dbReference type="GO" id="GO:0071972">
    <property type="term" value="F:peptidoglycan L,D-transpeptidase activity"/>
    <property type="evidence" value="ECO:0007669"/>
    <property type="project" value="TreeGrafter"/>
</dbReference>
<keyword evidence="4" id="KW-0808">Transferase</keyword>
<comment type="pathway">
    <text evidence="1 9">Cell wall biogenesis; peptidoglycan biosynthesis.</text>
</comment>
<dbReference type="GO" id="GO:0016757">
    <property type="term" value="F:glycosyltransferase activity"/>
    <property type="evidence" value="ECO:0007669"/>
    <property type="project" value="UniProtKB-KW"/>
</dbReference>
<dbReference type="PANTHER" id="PTHR30582:SF24">
    <property type="entry name" value="L,D-TRANSPEPTIDASE ERFK_SRFK-RELATED"/>
    <property type="match status" value="1"/>
</dbReference>
<evidence type="ECO:0000256" key="7">
    <source>
        <dbReference type="ARBA" id="ARBA00022984"/>
    </source>
</evidence>
<evidence type="ECO:0000256" key="6">
    <source>
        <dbReference type="ARBA" id="ARBA00022960"/>
    </source>
</evidence>
<keyword evidence="8 9" id="KW-0961">Cell wall biogenesis/degradation</keyword>
<feature type="domain" description="L,D-TPase catalytic" evidence="10">
    <location>
        <begin position="92"/>
        <end position="217"/>
    </location>
</feature>
<dbReference type="CDD" id="cd16913">
    <property type="entry name" value="YkuD_like"/>
    <property type="match status" value="1"/>
</dbReference>
<proteinExistence type="inferred from homology"/>
<dbReference type="GO" id="GO:0018104">
    <property type="term" value="P:peptidoglycan-protein cross-linking"/>
    <property type="evidence" value="ECO:0007669"/>
    <property type="project" value="TreeGrafter"/>
</dbReference>
<keyword evidence="3" id="KW-0328">Glycosyltransferase</keyword>
<dbReference type="PANTHER" id="PTHR30582">
    <property type="entry name" value="L,D-TRANSPEPTIDASE"/>
    <property type="match status" value="1"/>
</dbReference>
<evidence type="ECO:0000256" key="8">
    <source>
        <dbReference type="ARBA" id="ARBA00023316"/>
    </source>
</evidence>
<comment type="similarity">
    <text evidence="2">Belongs to the YkuD family.</text>
</comment>
<accession>A0A2N1PR91</accession>
<dbReference type="GO" id="GO:0005576">
    <property type="term" value="C:extracellular region"/>
    <property type="evidence" value="ECO:0007669"/>
    <property type="project" value="TreeGrafter"/>
</dbReference>
<dbReference type="AlphaFoldDB" id="A0A2N1PR91"/>
<keyword evidence="7 9" id="KW-0573">Peptidoglycan synthesis</keyword>
<dbReference type="EMBL" id="PGXC01000004">
    <property type="protein sequence ID" value="PKK90854.1"/>
    <property type="molecule type" value="Genomic_DNA"/>
</dbReference>
<evidence type="ECO:0000256" key="1">
    <source>
        <dbReference type="ARBA" id="ARBA00004752"/>
    </source>
</evidence>
<dbReference type="InterPro" id="IPR038063">
    <property type="entry name" value="Transpep_catalytic_dom"/>
</dbReference>
<dbReference type="Proteomes" id="UP000233256">
    <property type="component" value="Unassembled WGS sequence"/>
</dbReference>
<gene>
    <name evidence="11" type="ORF">CVV64_08210</name>
</gene>
<dbReference type="Pfam" id="PF03734">
    <property type="entry name" value="YkuD"/>
    <property type="match status" value="1"/>
</dbReference>
<evidence type="ECO:0000256" key="2">
    <source>
        <dbReference type="ARBA" id="ARBA00005992"/>
    </source>
</evidence>
<evidence type="ECO:0000313" key="12">
    <source>
        <dbReference type="Proteomes" id="UP000233256"/>
    </source>
</evidence>
<keyword evidence="6 9" id="KW-0133">Cell shape</keyword>
<feature type="active site" description="Proton donor/acceptor" evidence="9">
    <location>
        <position position="178"/>
    </location>
</feature>
<feature type="active site" description="Nucleophile" evidence="9">
    <location>
        <position position="194"/>
    </location>
</feature>
<dbReference type="UniPathway" id="UPA00219"/>
<dbReference type="SUPFAM" id="SSF141523">
    <property type="entry name" value="L,D-transpeptidase catalytic domain-like"/>
    <property type="match status" value="1"/>
</dbReference>
<comment type="caution">
    <text evidence="11">The sequence shown here is derived from an EMBL/GenBank/DDBJ whole genome shotgun (WGS) entry which is preliminary data.</text>
</comment>
<dbReference type="Gene3D" id="2.40.440.10">
    <property type="entry name" value="L,D-transpeptidase catalytic domain-like"/>
    <property type="match status" value="1"/>
</dbReference>
<evidence type="ECO:0000256" key="3">
    <source>
        <dbReference type="ARBA" id="ARBA00022676"/>
    </source>
</evidence>
<evidence type="ECO:0000256" key="4">
    <source>
        <dbReference type="ARBA" id="ARBA00022679"/>
    </source>
</evidence>
<organism evidence="11 12">
    <name type="scientific">Candidatus Wallbacteria bacterium HGW-Wallbacteria-1</name>
    <dbReference type="NCBI Taxonomy" id="2013854"/>
    <lineage>
        <taxon>Bacteria</taxon>
        <taxon>Candidatus Walliibacteriota</taxon>
    </lineage>
</organism>
<dbReference type="GO" id="GO:0071555">
    <property type="term" value="P:cell wall organization"/>
    <property type="evidence" value="ECO:0007669"/>
    <property type="project" value="UniProtKB-UniRule"/>
</dbReference>
<evidence type="ECO:0000256" key="5">
    <source>
        <dbReference type="ARBA" id="ARBA00022801"/>
    </source>
</evidence>
<reference evidence="11 12" key="1">
    <citation type="journal article" date="2017" name="ISME J.">
        <title>Potential for microbial H2 and metal transformations associated with novel bacteria and archaea in deep terrestrial subsurface sediments.</title>
        <authorList>
            <person name="Hernsdorf A.W."/>
            <person name="Amano Y."/>
            <person name="Miyakawa K."/>
            <person name="Ise K."/>
            <person name="Suzuki Y."/>
            <person name="Anantharaman K."/>
            <person name="Probst A."/>
            <person name="Burstein D."/>
            <person name="Thomas B.C."/>
            <person name="Banfield J.F."/>
        </authorList>
    </citation>
    <scope>NUCLEOTIDE SEQUENCE [LARGE SCALE GENOMIC DNA]</scope>
    <source>
        <strain evidence="11">HGW-Wallbacteria-1</strain>
    </source>
</reference>
<keyword evidence="5" id="KW-0378">Hydrolase</keyword>
<name>A0A2N1PR91_9BACT</name>
<evidence type="ECO:0000313" key="11">
    <source>
        <dbReference type="EMBL" id="PKK90854.1"/>
    </source>
</evidence>